<dbReference type="OrthoDB" id="415532at2759"/>
<feature type="compositionally biased region" description="Acidic residues" evidence="1">
    <location>
        <begin position="313"/>
        <end position="338"/>
    </location>
</feature>
<proteinExistence type="predicted"/>
<dbReference type="PANTHER" id="PTHR33119">
    <property type="entry name" value="IFI3P"/>
    <property type="match status" value="1"/>
</dbReference>
<feature type="domain" description="DUF4246" evidence="3">
    <location>
        <begin position="9"/>
        <end position="85"/>
    </location>
</feature>
<dbReference type="InterPro" id="IPR049207">
    <property type="entry name" value="DUF4246_N"/>
</dbReference>
<evidence type="ECO:0000256" key="1">
    <source>
        <dbReference type="SAM" id="MobiDB-lite"/>
    </source>
</evidence>
<feature type="domain" description="DUF4246" evidence="2">
    <location>
        <begin position="97"/>
        <end position="539"/>
    </location>
</feature>
<organism evidence="4 5">
    <name type="scientific">Tricholomella constricta</name>
    <dbReference type="NCBI Taxonomy" id="117010"/>
    <lineage>
        <taxon>Eukaryota</taxon>
        <taxon>Fungi</taxon>
        <taxon>Dikarya</taxon>
        <taxon>Basidiomycota</taxon>
        <taxon>Agaricomycotina</taxon>
        <taxon>Agaricomycetes</taxon>
        <taxon>Agaricomycetidae</taxon>
        <taxon>Agaricales</taxon>
        <taxon>Tricholomatineae</taxon>
        <taxon>Lyophyllaceae</taxon>
        <taxon>Tricholomella</taxon>
    </lineage>
</organism>
<comment type="caution">
    <text evidence="4">The sequence shown here is derived from an EMBL/GenBank/DDBJ whole genome shotgun (WGS) entry which is preliminary data.</text>
</comment>
<evidence type="ECO:0000313" key="5">
    <source>
        <dbReference type="Proteomes" id="UP000565441"/>
    </source>
</evidence>
<accession>A0A8H5M6Y9</accession>
<dbReference type="InterPro" id="IPR025340">
    <property type="entry name" value="DUF4246"/>
</dbReference>
<reference evidence="4 5" key="1">
    <citation type="journal article" date="2020" name="ISME J.">
        <title>Uncovering the hidden diversity of litter-decomposition mechanisms in mushroom-forming fungi.</title>
        <authorList>
            <person name="Floudas D."/>
            <person name="Bentzer J."/>
            <person name="Ahren D."/>
            <person name="Johansson T."/>
            <person name="Persson P."/>
            <person name="Tunlid A."/>
        </authorList>
    </citation>
    <scope>NUCLEOTIDE SEQUENCE [LARGE SCALE GENOMIC DNA]</scope>
    <source>
        <strain evidence="4 5">CBS 661.87</strain>
    </source>
</reference>
<evidence type="ECO:0000259" key="2">
    <source>
        <dbReference type="Pfam" id="PF14033"/>
    </source>
</evidence>
<feature type="region of interest" description="Disordered" evidence="1">
    <location>
        <begin position="307"/>
        <end position="338"/>
    </location>
</feature>
<name>A0A8H5M6Y9_9AGAR</name>
<dbReference type="InterPro" id="IPR049192">
    <property type="entry name" value="DUF4246_C"/>
</dbReference>
<evidence type="ECO:0000259" key="3">
    <source>
        <dbReference type="Pfam" id="PF21666"/>
    </source>
</evidence>
<dbReference type="PANTHER" id="PTHR33119:SF1">
    <property type="entry name" value="FE2OG DIOXYGENASE DOMAIN-CONTAINING PROTEIN"/>
    <property type="match status" value="1"/>
</dbReference>
<dbReference type="EMBL" id="JAACJP010000007">
    <property type="protein sequence ID" value="KAF5383138.1"/>
    <property type="molecule type" value="Genomic_DNA"/>
</dbReference>
<evidence type="ECO:0000313" key="4">
    <source>
        <dbReference type="EMBL" id="KAF5383138.1"/>
    </source>
</evidence>
<protein>
    <submittedName>
        <fullName evidence="4">Uncharacterized protein</fullName>
    </submittedName>
</protein>
<dbReference type="AlphaFoldDB" id="A0A8H5M6Y9"/>
<keyword evidence="5" id="KW-1185">Reference proteome</keyword>
<sequence length="617" mass="69853">MPSDPRFSLPGFGLPLNFIPPQDGQDRKLFRNALNEKDLEDGWVQLPLTTLREFTMLRLMNEITDKPDWHKKINDDTIVAKWRAEALAAAPEKDITESMVDWCIAELQYKAKTFENTWSVSVYNGDVVKSDHAVPAALKDALKAAVAPLELVPAREKDWHPGSDEKVLDLVHPSLFPLIYGKSRILPDSLVGLDDCVKRSGEGVIIPVPPPEEAALDPAPRHPHHRRQDDDSSTPFSRRFQWLPCEVDLSGGEGTAKITSYVNNLHPEHHRELYSVLEQLIACAIPLWNRTLTPLAQLRGTSTSPLRISYTDCEYDPDPENGPEEDGPQQEEDEDEDLYDERRNDWYAATRKVVQPEPGVFVPPEKNEVGESLDLWTKYKERGIQVIVKLANIHLTPEKQTYEGGSWHVEGKMNEHICASAIYYYDSHNITPSHLAFRQQSDTDTMDVNYEQDHRDWLPAVFGCESDEPGIQEVGAVETREGRLLTWPNILQHQVQPFRLADATKPGHRKIVALFLVDPGIRIVSTANVPCQQKEWWIEKVVEATAAAAGGGEKGRGNAIAELPLELRDHIFEDVEEFPIGLEEAKEVRVQLMEERKKFVVAHGEAFARHEFSLCEH</sequence>
<gene>
    <name evidence="4" type="ORF">D9615_005035</name>
</gene>
<feature type="region of interest" description="Disordered" evidence="1">
    <location>
        <begin position="207"/>
        <end position="236"/>
    </location>
</feature>
<dbReference type="Proteomes" id="UP000565441">
    <property type="component" value="Unassembled WGS sequence"/>
</dbReference>
<dbReference type="Pfam" id="PF21666">
    <property type="entry name" value="DUF4246_N"/>
    <property type="match status" value="1"/>
</dbReference>
<dbReference type="Pfam" id="PF14033">
    <property type="entry name" value="DUF4246"/>
    <property type="match status" value="1"/>
</dbReference>